<dbReference type="InterPro" id="IPR011856">
    <property type="entry name" value="tRNA_endonuc-like_dom_sf"/>
</dbReference>
<evidence type="ECO:0000259" key="1">
    <source>
        <dbReference type="Pfam" id="PF04471"/>
    </source>
</evidence>
<dbReference type="KEGG" id="bti:BTG_32148"/>
<protein>
    <recommendedName>
        <fullName evidence="1">Restriction endonuclease type IV Mrr domain-containing protein</fullName>
    </recommendedName>
</protein>
<evidence type="ECO:0000313" key="2">
    <source>
        <dbReference type="EMBL" id="AFQ19766.1"/>
    </source>
</evidence>
<geneLocation type="plasmid" evidence="2 3">
    <name>p02</name>
</geneLocation>
<keyword evidence="2" id="KW-0614">Plasmid</keyword>
<dbReference type="EMBL" id="CP003754">
    <property type="protein sequence ID" value="AFQ19766.1"/>
    <property type="molecule type" value="Genomic_DNA"/>
</dbReference>
<dbReference type="GO" id="GO:0004519">
    <property type="term" value="F:endonuclease activity"/>
    <property type="evidence" value="ECO:0007669"/>
    <property type="project" value="InterPro"/>
</dbReference>
<gene>
    <name evidence="2" type="ORF">BTG_32148</name>
</gene>
<dbReference type="Proteomes" id="UP000005259">
    <property type="component" value="Plasmid p02"/>
</dbReference>
<organism evidence="2 3">
    <name type="scientific">Bacillus thuringiensis HD-771</name>
    <dbReference type="NCBI Taxonomy" id="1218175"/>
    <lineage>
        <taxon>Bacteria</taxon>
        <taxon>Bacillati</taxon>
        <taxon>Bacillota</taxon>
        <taxon>Bacilli</taxon>
        <taxon>Bacillales</taxon>
        <taxon>Bacillaceae</taxon>
        <taxon>Bacillus</taxon>
        <taxon>Bacillus cereus group</taxon>
    </lineage>
</organism>
<dbReference type="GO" id="GO:0009307">
    <property type="term" value="P:DNA restriction-modification system"/>
    <property type="evidence" value="ECO:0007669"/>
    <property type="project" value="InterPro"/>
</dbReference>
<dbReference type="SUPFAM" id="SSF52980">
    <property type="entry name" value="Restriction endonuclease-like"/>
    <property type="match status" value="1"/>
</dbReference>
<feature type="domain" description="Restriction endonuclease type IV Mrr" evidence="1">
    <location>
        <begin position="9"/>
        <end position="82"/>
    </location>
</feature>
<dbReference type="Gene3D" id="3.40.1350.10">
    <property type="match status" value="1"/>
</dbReference>
<reference evidence="2 3" key="1">
    <citation type="submission" date="2012-08" db="EMBL/GenBank/DDBJ databases">
        <authorList>
            <person name="Doggett N."/>
            <person name="Teshima H."/>
            <person name="Bruce D."/>
            <person name="Detter J.C."/>
            <person name="Johnson S.L."/>
            <person name="Han C."/>
        </authorList>
    </citation>
    <scope>NUCLEOTIDE SEQUENCE [LARGE SCALE GENOMIC DNA]</scope>
    <source>
        <strain evidence="2 3">HD-771</strain>
        <plasmid evidence="2 3">p02</plasmid>
    </source>
</reference>
<proteinExistence type="predicted"/>
<dbReference type="AlphaFoldDB" id="A0A9W3JP30"/>
<dbReference type="InterPro" id="IPR007560">
    <property type="entry name" value="Restrct_endonuc_IV_Mrr"/>
</dbReference>
<dbReference type="Pfam" id="PF04471">
    <property type="entry name" value="Mrr_cat"/>
    <property type="match status" value="1"/>
</dbReference>
<evidence type="ECO:0000313" key="3">
    <source>
        <dbReference type="Proteomes" id="UP000005259"/>
    </source>
</evidence>
<sequence>MAITKWTEINDRYFEKFVYHLLSYGETTFHNRTWFGRGGGDKGRDVVANTIERLPFGLAYERKWIFQCKRWKNMPDQGVLYKEAAKAAEHRPDYWILVIPLEPSSGRYDYIKFLEETFPFKVWIITLAQIEEILHNYPELESILLTGEFSGDGHTTNDGKVLQPMIDKGGKTDV</sequence>
<dbReference type="GO" id="GO:0003677">
    <property type="term" value="F:DNA binding"/>
    <property type="evidence" value="ECO:0007669"/>
    <property type="project" value="InterPro"/>
</dbReference>
<name>A0A9W3JP30_BACTU</name>
<dbReference type="InterPro" id="IPR011335">
    <property type="entry name" value="Restrct_endonuc-II-like"/>
</dbReference>
<dbReference type="RefSeq" id="WP_001018738.1">
    <property type="nucleotide sequence ID" value="NC_018501.1"/>
</dbReference>
<accession>A0A9W3JP30</accession>